<gene>
    <name evidence="2" type="ORF">Vretimale_4475</name>
</gene>
<sequence>MAQADRAVVYLHLKDLYKDDPGTYVKLLATLIKVADSEVTTIWTASMTLSDMPVMEKRFLEDVLLGPAAAGPALGSPAGGPGPSAVAAGPALGSPAAAGPGPSAAAAGPALGSPATGPGPGKYGLFLYGAPSVRALHFGQKSLVI</sequence>
<evidence type="ECO:0000256" key="1">
    <source>
        <dbReference type="SAM" id="MobiDB-lite"/>
    </source>
</evidence>
<organism evidence="2 3">
    <name type="scientific">Volvox reticuliferus</name>
    <dbReference type="NCBI Taxonomy" id="1737510"/>
    <lineage>
        <taxon>Eukaryota</taxon>
        <taxon>Viridiplantae</taxon>
        <taxon>Chlorophyta</taxon>
        <taxon>core chlorophytes</taxon>
        <taxon>Chlorophyceae</taxon>
        <taxon>CS clade</taxon>
        <taxon>Chlamydomonadales</taxon>
        <taxon>Volvocaceae</taxon>
        <taxon>Volvox</taxon>
    </lineage>
</organism>
<feature type="compositionally biased region" description="Low complexity" evidence="1">
    <location>
        <begin position="83"/>
        <end position="112"/>
    </location>
</feature>
<dbReference type="Proteomes" id="UP000722791">
    <property type="component" value="Unassembled WGS sequence"/>
</dbReference>
<comment type="caution">
    <text evidence="2">The sequence shown here is derived from an EMBL/GenBank/DDBJ whole genome shotgun (WGS) entry which is preliminary data.</text>
</comment>
<evidence type="ECO:0000313" key="3">
    <source>
        <dbReference type="Proteomes" id="UP000722791"/>
    </source>
</evidence>
<name>A0A8J4G1E9_9CHLO</name>
<dbReference type="EMBL" id="BNCQ01000006">
    <property type="protein sequence ID" value="GIL99252.1"/>
    <property type="molecule type" value="Genomic_DNA"/>
</dbReference>
<proteinExistence type="predicted"/>
<feature type="region of interest" description="Disordered" evidence="1">
    <location>
        <begin position="74"/>
        <end position="112"/>
    </location>
</feature>
<reference evidence="2" key="1">
    <citation type="journal article" date="2021" name="Proc. Natl. Acad. Sci. U.S.A.">
        <title>Three genomes in the algal genus Volvox reveal the fate of a haploid sex-determining region after a transition to homothallism.</title>
        <authorList>
            <person name="Yamamoto K."/>
            <person name="Hamaji T."/>
            <person name="Kawai-Toyooka H."/>
            <person name="Matsuzaki R."/>
            <person name="Takahashi F."/>
            <person name="Nishimura Y."/>
            <person name="Kawachi M."/>
            <person name="Noguchi H."/>
            <person name="Minakuchi Y."/>
            <person name="Umen J.G."/>
            <person name="Toyoda A."/>
            <person name="Nozaki H."/>
        </authorList>
    </citation>
    <scope>NUCLEOTIDE SEQUENCE</scope>
    <source>
        <strain evidence="2">NIES-3785</strain>
    </source>
</reference>
<dbReference type="AlphaFoldDB" id="A0A8J4G1E9"/>
<accession>A0A8J4G1E9</accession>
<protein>
    <submittedName>
        <fullName evidence="2">Uncharacterized protein</fullName>
    </submittedName>
</protein>
<evidence type="ECO:0000313" key="2">
    <source>
        <dbReference type="EMBL" id="GIL99252.1"/>
    </source>
</evidence>